<dbReference type="InterPro" id="IPR007829">
    <property type="entry name" value="TM2"/>
</dbReference>
<feature type="transmembrane region" description="Helical" evidence="5">
    <location>
        <begin position="20"/>
        <end position="38"/>
    </location>
</feature>
<name>A0A6P1YRP7_9HYPH</name>
<dbReference type="GO" id="GO:0016020">
    <property type="term" value="C:membrane"/>
    <property type="evidence" value="ECO:0007669"/>
    <property type="project" value="UniProtKB-SubCell"/>
</dbReference>
<dbReference type="Pfam" id="PF05154">
    <property type="entry name" value="TM2"/>
    <property type="match status" value="1"/>
</dbReference>
<protein>
    <submittedName>
        <fullName evidence="7">TM2 domain-containing protein</fullName>
    </submittedName>
</protein>
<evidence type="ECO:0000256" key="4">
    <source>
        <dbReference type="ARBA" id="ARBA00023136"/>
    </source>
</evidence>
<evidence type="ECO:0000256" key="3">
    <source>
        <dbReference type="ARBA" id="ARBA00022989"/>
    </source>
</evidence>
<gene>
    <name evidence="7" type="ORF">G3A50_08080</name>
</gene>
<keyword evidence="2 5" id="KW-0812">Transmembrane</keyword>
<comment type="subcellular location">
    <subcellularLocation>
        <location evidence="1">Membrane</location>
        <topology evidence="1">Multi-pass membrane protein</topology>
    </subcellularLocation>
</comment>
<sequence length="98" mass="10335">MGGDARSLMLYEANKKSMGVAYLLWFFLGGMGGHRFYCGRTGSAVAQLMLTVFGLILAAVGVGLVLLVGVGLWVLVDAFLIPGWIAGHNNLLAHQLGA</sequence>
<dbReference type="EMBL" id="CP048630">
    <property type="protein sequence ID" value="QIB36158.1"/>
    <property type="molecule type" value="Genomic_DNA"/>
</dbReference>
<dbReference type="InterPro" id="IPR050932">
    <property type="entry name" value="TM2D1-3-like"/>
</dbReference>
<evidence type="ECO:0000256" key="1">
    <source>
        <dbReference type="ARBA" id="ARBA00004141"/>
    </source>
</evidence>
<evidence type="ECO:0000256" key="5">
    <source>
        <dbReference type="SAM" id="Phobius"/>
    </source>
</evidence>
<evidence type="ECO:0000259" key="6">
    <source>
        <dbReference type="Pfam" id="PF05154"/>
    </source>
</evidence>
<dbReference type="AlphaFoldDB" id="A0A6P1YRP7"/>
<proteinExistence type="predicted"/>
<dbReference type="PANTHER" id="PTHR21016:SF25">
    <property type="entry name" value="TM2 DOMAIN-CONTAINING PROTEIN DDB_G0277895-RELATED"/>
    <property type="match status" value="1"/>
</dbReference>
<evidence type="ECO:0000256" key="2">
    <source>
        <dbReference type="ARBA" id="ARBA00022692"/>
    </source>
</evidence>
<evidence type="ECO:0000313" key="7">
    <source>
        <dbReference type="EMBL" id="QIB36158.1"/>
    </source>
</evidence>
<dbReference type="KEGG" id="apra:G3A50_08080"/>
<keyword evidence="8" id="KW-1185">Reference proteome</keyword>
<organism evidence="7 8">
    <name type="scientific">Ancylobacter pratisalsi</name>
    <dbReference type="NCBI Taxonomy" id="1745854"/>
    <lineage>
        <taxon>Bacteria</taxon>
        <taxon>Pseudomonadati</taxon>
        <taxon>Pseudomonadota</taxon>
        <taxon>Alphaproteobacteria</taxon>
        <taxon>Hyphomicrobiales</taxon>
        <taxon>Xanthobacteraceae</taxon>
        <taxon>Ancylobacter</taxon>
    </lineage>
</organism>
<feature type="domain" description="TM2" evidence="6">
    <location>
        <begin position="14"/>
        <end position="57"/>
    </location>
</feature>
<evidence type="ECO:0000313" key="8">
    <source>
        <dbReference type="Proteomes" id="UP000464751"/>
    </source>
</evidence>
<feature type="transmembrane region" description="Helical" evidence="5">
    <location>
        <begin position="50"/>
        <end position="76"/>
    </location>
</feature>
<accession>A0A6P1YRP7</accession>
<keyword evidence="4 5" id="KW-0472">Membrane</keyword>
<reference evidence="7 8" key="1">
    <citation type="submission" date="2020-02" db="EMBL/GenBank/DDBJ databases">
        <authorList>
            <person name="Li G."/>
        </authorList>
    </citation>
    <scope>NUCLEOTIDE SEQUENCE [LARGE SCALE GENOMIC DNA]</scope>
    <source>
        <strain evidence="7 8">DSM 102029</strain>
    </source>
</reference>
<dbReference type="PANTHER" id="PTHR21016">
    <property type="entry name" value="BETA-AMYLOID BINDING PROTEIN-RELATED"/>
    <property type="match status" value="1"/>
</dbReference>
<dbReference type="Proteomes" id="UP000464751">
    <property type="component" value="Chromosome"/>
</dbReference>
<keyword evidence="3 5" id="KW-1133">Transmembrane helix</keyword>